<organism evidence="3 4">
    <name type="scientific">Bifidobacterium ramosum</name>
    <dbReference type="NCBI Taxonomy" id="1798158"/>
    <lineage>
        <taxon>Bacteria</taxon>
        <taxon>Bacillati</taxon>
        <taxon>Actinomycetota</taxon>
        <taxon>Actinomycetes</taxon>
        <taxon>Bifidobacteriales</taxon>
        <taxon>Bifidobacteriaceae</taxon>
        <taxon>Bifidobacterium</taxon>
    </lineage>
</organism>
<accession>A0A7K3TCG7</accession>
<protein>
    <recommendedName>
        <fullName evidence="5">Histidine kinase</fullName>
    </recommendedName>
</protein>
<feature type="transmembrane region" description="Helical" evidence="2">
    <location>
        <begin position="40"/>
        <end position="60"/>
    </location>
</feature>
<comment type="caution">
    <text evidence="3">The sequence shown here is derived from an EMBL/GenBank/DDBJ whole genome shotgun (WGS) entry which is preliminary data.</text>
</comment>
<dbReference type="Proteomes" id="UP000469943">
    <property type="component" value="Unassembled WGS sequence"/>
</dbReference>
<dbReference type="OrthoDB" id="3240431at2"/>
<name>A0A7K3TCG7_9BIFI</name>
<dbReference type="EMBL" id="WHZX01000007">
    <property type="protein sequence ID" value="NEG72275.1"/>
    <property type="molecule type" value="Genomic_DNA"/>
</dbReference>
<gene>
    <name evidence="3" type="ORF">GFD24_08695</name>
</gene>
<feature type="region of interest" description="Disordered" evidence="1">
    <location>
        <begin position="132"/>
        <end position="165"/>
    </location>
</feature>
<sequence>MTIIWREHRWAAALAGLLAVTALLVDRRLLFGLGVTDSVVVSFAYCMFAIVIGLVSRWMADSRRTREQARQRRERERIAAALHDRTTNDLANAIMLVNTDLDRDDLSQSQRDDLLTIRSFIQRAMTGTYQAIDTLDDSDDGTGSCTSADVRRPQTSPSNGIGDPH</sequence>
<evidence type="ECO:0008006" key="5">
    <source>
        <dbReference type="Google" id="ProtNLM"/>
    </source>
</evidence>
<dbReference type="AlphaFoldDB" id="A0A7K3TCG7"/>
<reference evidence="3 4" key="1">
    <citation type="submission" date="2019-10" db="EMBL/GenBank/DDBJ databases">
        <title>Bifidobacterium from non-human primates.</title>
        <authorList>
            <person name="Modesto M."/>
        </authorList>
    </citation>
    <scope>NUCLEOTIDE SEQUENCE [LARGE SCALE GENOMIC DNA]</scope>
    <source>
        <strain evidence="3 4">TREM</strain>
    </source>
</reference>
<keyword evidence="2" id="KW-0472">Membrane</keyword>
<evidence type="ECO:0000313" key="4">
    <source>
        <dbReference type="Proteomes" id="UP000469943"/>
    </source>
</evidence>
<evidence type="ECO:0000313" key="3">
    <source>
        <dbReference type="EMBL" id="NEG72275.1"/>
    </source>
</evidence>
<evidence type="ECO:0000256" key="1">
    <source>
        <dbReference type="SAM" id="MobiDB-lite"/>
    </source>
</evidence>
<keyword evidence="2" id="KW-0812">Transmembrane</keyword>
<keyword evidence="2" id="KW-1133">Transmembrane helix</keyword>
<proteinExistence type="predicted"/>
<evidence type="ECO:0000256" key="2">
    <source>
        <dbReference type="SAM" id="Phobius"/>
    </source>
</evidence>